<dbReference type="Proteomes" id="UP000319976">
    <property type="component" value="Chromosome"/>
</dbReference>
<feature type="binding site" evidence="5">
    <location>
        <position position="209"/>
    </location>
    <ligand>
        <name>pyruvate</name>
        <dbReference type="ChEBI" id="CHEBI:15361"/>
    </ligand>
</feature>
<dbReference type="EMBL" id="CP036316">
    <property type="protein sequence ID" value="QDT65153.1"/>
    <property type="molecule type" value="Genomic_DNA"/>
</dbReference>
<keyword evidence="7" id="KW-1185">Reference proteome</keyword>
<dbReference type="GO" id="GO:0008747">
    <property type="term" value="F:N-acetylneuraminate lyase activity"/>
    <property type="evidence" value="ECO:0007669"/>
    <property type="project" value="TreeGrafter"/>
</dbReference>
<comment type="similarity">
    <text evidence="3">Belongs to the DapA family.</text>
</comment>
<evidence type="ECO:0000256" key="1">
    <source>
        <dbReference type="ARBA" id="ARBA00023239"/>
    </source>
</evidence>
<evidence type="ECO:0000313" key="7">
    <source>
        <dbReference type="Proteomes" id="UP000319976"/>
    </source>
</evidence>
<dbReference type="PIRSF" id="PIRSF001365">
    <property type="entry name" value="DHDPS"/>
    <property type="match status" value="1"/>
</dbReference>
<feature type="active site" description="Schiff-base intermediate with substrate" evidence="4">
    <location>
        <position position="164"/>
    </location>
</feature>
<dbReference type="Gene3D" id="3.20.20.70">
    <property type="entry name" value="Aldolase class I"/>
    <property type="match status" value="1"/>
</dbReference>
<dbReference type="PANTHER" id="PTHR42849:SF1">
    <property type="entry name" value="N-ACETYLNEURAMINATE LYASE"/>
    <property type="match status" value="1"/>
</dbReference>
<accession>A0A517T9W3</accession>
<dbReference type="PRINTS" id="PR00146">
    <property type="entry name" value="DHPICSNTHASE"/>
</dbReference>
<dbReference type="KEGG" id="chya:V22_24000"/>
<dbReference type="CDD" id="cd00408">
    <property type="entry name" value="DHDPS-like"/>
    <property type="match status" value="1"/>
</dbReference>
<sequence>MASSQLSGIFVPNMIAYDEQGDINEAETRRYIEWLIQNGVDGLYPNGSMGEFTRFTSEERQFIIRMIADQADGRVSILAGAAEANVRETLKVCERYGELGVRAVSIVSPFYYKLGPESVYAYFAEIAKHSPVDVVLYNIPLFASPIDVATVARLSEFERVIGIKDSSGDLAHMTRMIAAVRPSRPDFSFLTGWDPCLMAMLLSGANGGVNAIAGVAPPKMTKLLELTKAGRLDEASVIQSEVTKLFDLMLGAMEFPEGFRTALELLGFKMGRGRMPKTNKQLEMISELRDKVGAQMKSAGLLNAE</sequence>
<dbReference type="InterPro" id="IPR002220">
    <property type="entry name" value="DapA-like"/>
</dbReference>
<dbReference type="Pfam" id="PF00701">
    <property type="entry name" value="DHDPS"/>
    <property type="match status" value="1"/>
</dbReference>
<feature type="active site" description="Proton donor/acceptor" evidence="4">
    <location>
        <position position="137"/>
    </location>
</feature>
<keyword evidence="1 3" id="KW-0456">Lyase</keyword>
<dbReference type="EC" id="4.1.2.-" evidence="6"/>
<proteinExistence type="inferred from homology"/>
<dbReference type="RefSeq" id="WP_145262927.1">
    <property type="nucleotide sequence ID" value="NZ_CP036316.1"/>
</dbReference>
<evidence type="ECO:0000256" key="5">
    <source>
        <dbReference type="PIRSR" id="PIRSR001365-2"/>
    </source>
</evidence>
<dbReference type="AlphaFoldDB" id="A0A517T9W3"/>
<evidence type="ECO:0000313" key="6">
    <source>
        <dbReference type="EMBL" id="QDT65153.1"/>
    </source>
</evidence>
<evidence type="ECO:0000256" key="3">
    <source>
        <dbReference type="PIRNR" id="PIRNR001365"/>
    </source>
</evidence>
<dbReference type="PROSITE" id="PS00666">
    <property type="entry name" value="DHDPS_2"/>
    <property type="match status" value="1"/>
</dbReference>
<evidence type="ECO:0000256" key="2">
    <source>
        <dbReference type="ARBA" id="ARBA00023270"/>
    </source>
</evidence>
<dbReference type="SUPFAM" id="SSF51569">
    <property type="entry name" value="Aldolase"/>
    <property type="match status" value="1"/>
</dbReference>
<dbReference type="OrthoDB" id="9771791at2"/>
<dbReference type="PANTHER" id="PTHR42849">
    <property type="entry name" value="N-ACETYLNEURAMINATE LYASE"/>
    <property type="match status" value="1"/>
</dbReference>
<keyword evidence="2" id="KW-0704">Schiff base</keyword>
<name>A0A517T9W3_9PLAN</name>
<dbReference type="SMART" id="SM01130">
    <property type="entry name" value="DHDPS"/>
    <property type="match status" value="1"/>
</dbReference>
<dbReference type="InterPro" id="IPR020625">
    <property type="entry name" value="Schiff_base-form_aldolases_AS"/>
</dbReference>
<gene>
    <name evidence="6" type="primary">yagE_1</name>
    <name evidence="6" type="ORF">V22_24000</name>
</gene>
<protein>
    <submittedName>
        <fullName evidence="6">Putative 2-keto-3-deoxy-galactonate aldolase YagE</fullName>
        <ecNumber evidence="6">4.1.2.-</ecNumber>
    </submittedName>
</protein>
<dbReference type="GO" id="GO:0005829">
    <property type="term" value="C:cytosol"/>
    <property type="evidence" value="ECO:0007669"/>
    <property type="project" value="TreeGrafter"/>
</dbReference>
<organism evidence="6 7">
    <name type="scientific">Calycomorphotria hydatis</name>
    <dbReference type="NCBI Taxonomy" id="2528027"/>
    <lineage>
        <taxon>Bacteria</taxon>
        <taxon>Pseudomonadati</taxon>
        <taxon>Planctomycetota</taxon>
        <taxon>Planctomycetia</taxon>
        <taxon>Planctomycetales</taxon>
        <taxon>Planctomycetaceae</taxon>
        <taxon>Calycomorphotria</taxon>
    </lineage>
</organism>
<dbReference type="InterPro" id="IPR013785">
    <property type="entry name" value="Aldolase_TIM"/>
</dbReference>
<dbReference type="GO" id="GO:0019262">
    <property type="term" value="P:N-acetylneuraminate catabolic process"/>
    <property type="evidence" value="ECO:0007669"/>
    <property type="project" value="TreeGrafter"/>
</dbReference>
<evidence type="ECO:0000256" key="4">
    <source>
        <dbReference type="PIRSR" id="PIRSR001365-1"/>
    </source>
</evidence>
<reference evidence="6 7" key="1">
    <citation type="submission" date="2019-02" db="EMBL/GenBank/DDBJ databases">
        <title>Deep-cultivation of Planctomycetes and their phenomic and genomic characterization uncovers novel biology.</title>
        <authorList>
            <person name="Wiegand S."/>
            <person name="Jogler M."/>
            <person name="Boedeker C."/>
            <person name="Pinto D."/>
            <person name="Vollmers J."/>
            <person name="Rivas-Marin E."/>
            <person name="Kohn T."/>
            <person name="Peeters S.H."/>
            <person name="Heuer A."/>
            <person name="Rast P."/>
            <person name="Oberbeckmann S."/>
            <person name="Bunk B."/>
            <person name="Jeske O."/>
            <person name="Meyerdierks A."/>
            <person name="Storesund J.E."/>
            <person name="Kallscheuer N."/>
            <person name="Luecker S."/>
            <person name="Lage O.M."/>
            <person name="Pohl T."/>
            <person name="Merkel B.J."/>
            <person name="Hornburger P."/>
            <person name="Mueller R.-W."/>
            <person name="Bruemmer F."/>
            <person name="Labrenz M."/>
            <person name="Spormann A.M."/>
            <person name="Op den Camp H."/>
            <person name="Overmann J."/>
            <person name="Amann R."/>
            <person name="Jetten M.S.M."/>
            <person name="Mascher T."/>
            <person name="Medema M.H."/>
            <person name="Devos D.P."/>
            <person name="Kaster A.-K."/>
            <person name="Ovreas L."/>
            <person name="Rohde M."/>
            <person name="Galperin M.Y."/>
            <person name="Jogler C."/>
        </authorList>
    </citation>
    <scope>NUCLEOTIDE SEQUENCE [LARGE SCALE GENOMIC DNA]</scope>
    <source>
        <strain evidence="6 7">V22</strain>
    </source>
</reference>